<proteinExistence type="predicted"/>
<dbReference type="AlphaFoldDB" id="A0A1B8HD22"/>
<dbReference type="EMBL" id="LZEY01000025">
    <property type="protein sequence ID" value="OBU06979.1"/>
    <property type="molecule type" value="Genomic_DNA"/>
</dbReference>
<sequence length="120" mass="13501">MMEYPRRKGRTIAAGKSRDDARAVALAYVIEQIDAFKAGKPPLEPQLSECKLAEHIYRTNRITSLNYPPLPEHIIAARKAANAEAWSKYRKDREDVIGRTANGYYGAEQVEGRRGQILGD</sequence>
<dbReference type="Proteomes" id="UP000092377">
    <property type="component" value="Unassembled WGS sequence"/>
</dbReference>
<protein>
    <submittedName>
        <fullName evidence="1">Uncharacterized protein</fullName>
    </submittedName>
</protein>
<organism evidence="1 2">
    <name type="scientific">Morganella psychrotolerans</name>
    <dbReference type="NCBI Taxonomy" id="368603"/>
    <lineage>
        <taxon>Bacteria</taxon>
        <taxon>Pseudomonadati</taxon>
        <taxon>Pseudomonadota</taxon>
        <taxon>Gammaproteobacteria</taxon>
        <taxon>Enterobacterales</taxon>
        <taxon>Morganellaceae</taxon>
        <taxon>Morganella</taxon>
    </lineage>
</organism>
<dbReference type="RefSeq" id="WP_067403253.1">
    <property type="nucleotide sequence ID" value="NZ_LZEY01000025.1"/>
</dbReference>
<gene>
    <name evidence="1" type="ORF">AYY18_19735</name>
</gene>
<keyword evidence="2" id="KW-1185">Reference proteome</keyword>
<evidence type="ECO:0000313" key="2">
    <source>
        <dbReference type="Proteomes" id="UP000092377"/>
    </source>
</evidence>
<accession>A0A1B8HD22</accession>
<comment type="caution">
    <text evidence="1">The sequence shown here is derived from an EMBL/GenBank/DDBJ whole genome shotgun (WGS) entry which is preliminary data.</text>
</comment>
<reference evidence="2" key="1">
    <citation type="submission" date="2016-06" db="EMBL/GenBank/DDBJ databases">
        <authorList>
            <person name="Butler K."/>
        </authorList>
    </citation>
    <scope>NUCLEOTIDE SEQUENCE [LARGE SCALE GENOMIC DNA]</scope>
    <source>
        <strain evidence="2">GCSL-Mp20</strain>
    </source>
</reference>
<evidence type="ECO:0000313" key="1">
    <source>
        <dbReference type="EMBL" id="OBU06979.1"/>
    </source>
</evidence>
<name>A0A1B8HD22_9GAMM</name>
<dbReference type="OrthoDB" id="6469244at2"/>